<evidence type="ECO:0008006" key="4">
    <source>
        <dbReference type="Google" id="ProtNLM"/>
    </source>
</evidence>
<dbReference type="STRING" id="1308866.J416_12954"/>
<reference evidence="2 3" key="1">
    <citation type="submission" date="2013-03" db="EMBL/GenBank/DDBJ databases">
        <title>Draft genome sequence of Gracibacillus halophilus YIM-C55.5, a moderately halophilic and thermophilic organism from the Xiaochaidamu salt lake.</title>
        <authorList>
            <person name="Sugumar T."/>
            <person name="Polireddy D.R."/>
            <person name="Antony A."/>
            <person name="Madhava Y.R."/>
            <person name="Sivakumar N."/>
        </authorList>
    </citation>
    <scope>NUCLEOTIDE SEQUENCE [LARGE SCALE GENOMIC DNA]</scope>
    <source>
        <strain evidence="2 3">YIM-C55.5</strain>
    </source>
</reference>
<keyword evidence="1" id="KW-1133">Transmembrane helix</keyword>
<accession>N4WS96</accession>
<comment type="caution">
    <text evidence="2">The sequence shown here is derived from an EMBL/GenBank/DDBJ whole genome shotgun (WGS) entry which is preliminary data.</text>
</comment>
<dbReference type="AlphaFoldDB" id="N4WS96"/>
<name>N4WS96_9BACI</name>
<dbReference type="OrthoDB" id="2941825at2"/>
<evidence type="ECO:0000313" key="3">
    <source>
        <dbReference type="Proteomes" id="UP000012283"/>
    </source>
</evidence>
<keyword evidence="1" id="KW-0812">Transmembrane</keyword>
<sequence length="129" mass="15232">MNATTIISLVLLFISYLLLQYYIKDKHKIQSSLIQSWTKNRRFPFVLTNLLMICGGIILHFILYPNIAYPMAVRMLPLFLILFSVPFISGIERWMTQRREKEYLSQWLSAGFVFSAYAMLVILEQLYKL</sequence>
<dbReference type="RefSeq" id="WP_003472742.1">
    <property type="nucleotide sequence ID" value="NZ_APML01000061.1"/>
</dbReference>
<feature type="transmembrane region" description="Helical" evidence="1">
    <location>
        <begin position="6"/>
        <end position="23"/>
    </location>
</feature>
<organism evidence="2 3">
    <name type="scientific">Gracilibacillus halophilus YIM-C55.5</name>
    <dbReference type="NCBI Taxonomy" id="1308866"/>
    <lineage>
        <taxon>Bacteria</taxon>
        <taxon>Bacillati</taxon>
        <taxon>Bacillota</taxon>
        <taxon>Bacilli</taxon>
        <taxon>Bacillales</taxon>
        <taxon>Bacillaceae</taxon>
        <taxon>Gracilibacillus</taxon>
    </lineage>
</organism>
<evidence type="ECO:0000256" key="1">
    <source>
        <dbReference type="SAM" id="Phobius"/>
    </source>
</evidence>
<dbReference type="EMBL" id="APML01000061">
    <property type="protein sequence ID" value="ENH96036.1"/>
    <property type="molecule type" value="Genomic_DNA"/>
</dbReference>
<keyword evidence="1" id="KW-0472">Membrane</keyword>
<evidence type="ECO:0000313" key="2">
    <source>
        <dbReference type="EMBL" id="ENH96036.1"/>
    </source>
</evidence>
<feature type="transmembrane region" description="Helical" evidence="1">
    <location>
        <begin position="75"/>
        <end position="95"/>
    </location>
</feature>
<feature type="transmembrane region" description="Helical" evidence="1">
    <location>
        <begin position="43"/>
        <end position="63"/>
    </location>
</feature>
<dbReference type="Proteomes" id="UP000012283">
    <property type="component" value="Unassembled WGS sequence"/>
</dbReference>
<dbReference type="PATRIC" id="fig|1308866.3.peg.2620"/>
<feature type="transmembrane region" description="Helical" evidence="1">
    <location>
        <begin position="107"/>
        <end position="127"/>
    </location>
</feature>
<protein>
    <recommendedName>
        <fullName evidence="4">DUF4181 domain-containing protein</fullName>
    </recommendedName>
</protein>
<keyword evidence="3" id="KW-1185">Reference proteome</keyword>
<gene>
    <name evidence="2" type="ORF">J416_12954</name>
</gene>
<proteinExistence type="predicted"/>